<evidence type="ECO:0000313" key="1">
    <source>
        <dbReference type="EMBL" id="ARD23748.1"/>
    </source>
</evidence>
<dbReference type="Proteomes" id="UP000191820">
    <property type="component" value="Chromosome"/>
</dbReference>
<dbReference type="CDD" id="cd00580">
    <property type="entry name" value="CHMI"/>
    <property type="match status" value="1"/>
</dbReference>
<name>A0ABM6JN93_9GAMM</name>
<dbReference type="Pfam" id="PF02962">
    <property type="entry name" value="CHMI"/>
    <property type="match status" value="1"/>
</dbReference>
<sequence length="111" mass="12382">MPHCIVEYSANLNGQALVDLVHQGALASELFQAQGSDIKVRAIPYSEFKTGSVDISFIHVTMRILSGRNDEQKTMLTQRVLMQLQTLIKVDCSLSVEVVDIDRETYSKVVV</sequence>
<accession>A0ABM6JN93</accession>
<dbReference type="InterPro" id="IPR004220">
    <property type="entry name" value="5-COMe_2-OHmuconate_Isoase"/>
</dbReference>
<dbReference type="EMBL" id="CP020472">
    <property type="protein sequence ID" value="ARD23748.1"/>
    <property type="molecule type" value="Genomic_DNA"/>
</dbReference>
<protein>
    <submittedName>
        <fullName evidence="1">5-carboxymethyl-2-hydroxymuconate isomerase</fullName>
    </submittedName>
</protein>
<dbReference type="RefSeq" id="WP_055024901.1">
    <property type="nucleotide sequence ID" value="NZ_CP020472.1"/>
</dbReference>
<dbReference type="Gene3D" id="3.30.429.10">
    <property type="entry name" value="Macrophage Migration Inhibitory Factor"/>
    <property type="match status" value="1"/>
</dbReference>
<dbReference type="PANTHER" id="PTHR37950">
    <property type="entry name" value="4-HYDROXYPHENYLACETATE CATABOLISM PROTEIN"/>
    <property type="match status" value="1"/>
</dbReference>
<dbReference type="SUPFAM" id="SSF55331">
    <property type="entry name" value="Tautomerase/MIF"/>
    <property type="match status" value="1"/>
</dbReference>
<reference evidence="1 2" key="1">
    <citation type="submission" date="2017-03" db="EMBL/GenBank/DDBJ databases">
        <title>Genome sequencing of Shewanella japonica KCTC 22435.</title>
        <authorList>
            <person name="Kim K.M."/>
        </authorList>
    </citation>
    <scope>NUCLEOTIDE SEQUENCE [LARGE SCALE GENOMIC DNA]</scope>
    <source>
        <strain evidence="1 2">KCTC 22435</strain>
    </source>
</reference>
<evidence type="ECO:0000313" key="2">
    <source>
        <dbReference type="Proteomes" id="UP000191820"/>
    </source>
</evidence>
<organism evidence="1 2">
    <name type="scientific">Shewanella japonica</name>
    <dbReference type="NCBI Taxonomy" id="93973"/>
    <lineage>
        <taxon>Bacteria</taxon>
        <taxon>Pseudomonadati</taxon>
        <taxon>Pseudomonadota</taxon>
        <taxon>Gammaproteobacteria</taxon>
        <taxon>Alteromonadales</taxon>
        <taxon>Shewanellaceae</taxon>
        <taxon>Shewanella</taxon>
    </lineage>
</organism>
<dbReference type="PANTHER" id="PTHR37950:SF1">
    <property type="entry name" value="4-HYDROXYPHENYLACETATE CATABOLISM PROTEIN"/>
    <property type="match status" value="1"/>
</dbReference>
<dbReference type="GO" id="GO:0016853">
    <property type="term" value="F:isomerase activity"/>
    <property type="evidence" value="ECO:0007669"/>
    <property type="project" value="UniProtKB-KW"/>
</dbReference>
<dbReference type="InterPro" id="IPR014347">
    <property type="entry name" value="Tautomerase/MIF_sf"/>
</dbReference>
<gene>
    <name evidence="1" type="ORF">SJ2017_3499</name>
</gene>
<keyword evidence="2" id="KW-1185">Reference proteome</keyword>
<keyword evidence="1" id="KW-0413">Isomerase</keyword>
<proteinExistence type="predicted"/>